<dbReference type="GeneID" id="20228951"/>
<keyword evidence="1" id="KW-0677">Repeat</keyword>
<dbReference type="OrthoDB" id="8068875at2759"/>
<dbReference type="Proteomes" id="UP000002729">
    <property type="component" value="Unassembled WGS sequence"/>
</dbReference>
<dbReference type="EMBL" id="GL833143">
    <property type="protein sequence ID" value="EGB05193.1"/>
    <property type="molecule type" value="Genomic_DNA"/>
</dbReference>
<organism evidence="4">
    <name type="scientific">Aureococcus anophagefferens</name>
    <name type="common">Harmful bloom alga</name>
    <dbReference type="NCBI Taxonomy" id="44056"/>
    <lineage>
        <taxon>Eukaryota</taxon>
        <taxon>Sar</taxon>
        <taxon>Stramenopiles</taxon>
        <taxon>Ochrophyta</taxon>
        <taxon>Pelagophyceae</taxon>
        <taxon>Pelagomonadales</taxon>
        <taxon>Pelagomonadaceae</taxon>
        <taxon>Aureococcus</taxon>
    </lineage>
</organism>
<dbReference type="InterPro" id="IPR051625">
    <property type="entry name" value="Signaling_Regulatory_Domain"/>
</dbReference>
<accession>F0YIA2</accession>
<dbReference type="InParanoid" id="F0YIA2"/>
<feature type="repeat" description="RCC1" evidence="2">
    <location>
        <begin position="64"/>
        <end position="113"/>
    </location>
</feature>
<dbReference type="PANTHER" id="PTHR22872">
    <property type="entry name" value="BTK-BINDING PROTEIN-RELATED"/>
    <property type="match status" value="1"/>
</dbReference>
<dbReference type="AlphaFoldDB" id="F0YIA2"/>
<proteinExistence type="predicted"/>
<evidence type="ECO:0000313" key="3">
    <source>
        <dbReference type="EMBL" id="EGB05193.1"/>
    </source>
</evidence>
<dbReference type="eggNOG" id="KOG1426">
    <property type="taxonomic scope" value="Eukaryota"/>
</dbReference>
<feature type="non-terminal residue" evidence="3">
    <location>
        <position position="1"/>
    </location>
</feature>
<name>F0YIA2_AURAN</name>
<dbReference type="InterPro" id="IPR009091">
    <property type="entry name" value="RCC1/BLIP-II"/>
</dbReference>
<sequence>GCEHTMVVLKNGSLMAFGYNNHGQLGSGNNKTQPTPKLVRGLENRQVTVLSCSLYHSVVAVLEMEVLAFGRNDFGQLGLGDTSHRSIPQSILRLKGRTITSLACGQYHTCIVS</sequence>
<dbReference type="SUPFAM" id="SSF50985">
    <property type="entry name" value="RCC1/BLIP-II"/>
    <property type="match status" value="1"/>
</dbReference>
<feature type="repeat" description="RCC1" evidence="2">
    <location>
        <begin position="12"/>
        <end position="63"/>
    </location>
</feature>
<evidence type="ECO:0000256" key="1">
    <source>
        <dbReference type="ARBA" id="ARBA00022737"/>
    </source>
</evidence>
<reference evidence="3 4" key="1">
    <citation type="journal article" date="2011" name="Proc. Natl. Acad. Sci. U.S.A.">
        <title>Niche of harmful alga Aureococcus anophagefferens revealed through ecogenomics.</title>
        <authorList>
            <person name="Gobler C.J."/>
            <person name="Berry D.L."/>
            <person name="Dyhrman S.T."/>
            <person name="Wilhelm S.W."/>
            <person name="Salamov A."/>
            <person name="Lobanov A.V."/>
            <person name="Zhang Y."/>
            <person name="Collier J.L."/>
            <person name="Wurch L.L."/>
            <person name="Kustka A.B."/>
            <person name="Dill B.D."/>
            <person name="Shah M."/>
            <person name="VerBerkmoes N.C."/>
            <person name="Kuo A."/>
            <person name="Terry A."/>
            <person name="Pangilinan J."/>
            <person name="Lindquist E.A."/>
            <person name="Lucas S."/>
            <person name="Paulsen I.T."/>
            <person name="Hattenrath-Lehmann T.K."/>
            <person name="Talmage S.C."/>
            <person name="Walker E.A."/>
            <person name="Koch F."/>
            <person name="Burson A.M."/>
            <person name="Marcoval M.A."/>
            <person name="Tang Y.Z."/>
            <person name="Lecleir G.R."/>
            <person name="Coyne K.J."/>
            <person name="Berg G.M."/>
            <person name="Bertrand E.M."/>
            <person name="Saito M.A."/>
            <person name="Gladyshev V.N."/>
            <person name="Grigoriev I.V."/>
        </authorList>
    </citation>
    <scope>NUCLEOTIDE SEQUENCE [LARGE SCALE GENOMIC DNA]</scope>
    <source>
        <strain evidence="4">CCMP 1984</strain>
    </source>
</reference>
<gene>
    <name evidence="3" type="ORF">AURANDRAFT_7335</name>
</gene>
<dbReference type="PROSITE" id="PS50012">
    <property type="entry name" value="RCC1_3"/>
    <property type="match status" value="2"/>
</dbReference>
<dbReference type="Gene3D" id="2.130.10.30">
    <property type="entry name" value="Regulator of chromosome condensation 1/beta-lactamase-inhibitor protein II"/>
    <property type="match status" value="1"/>
</dbReference>
<evidence type="ECO:0000256" key="2">
    <source>
        <dbReference type="PROSITE-ProRule" id="PRU00235"/>
    </source>
</evidence>
<evidence type="ECO:0000313" key="4">
    <source>
        <dbReference type="Proteomes" id="UP000002729"/>
    </source>
</evidence>
<protein>
    <submittedName>
        <fullName evidence="3">Uncharacterized protein</fullName>
    </submittedName>
</protein>
<dbReference type="RefSeq" id="XP_009040094.1">
    <property type="nucleotide sequence ID" value="XM_009041846.1"/>
</dbReference>
<dbReference type="KEGG" id="aaf:AURANDRAFT_7335"/>
<dbReference type="PRINTS" id="PR00633">
    <property type="entry name" value="RCCNDNSATION"/>
</dbReference>
<keyword evidence="4" id="KW-1185">Reference proteome</keyword>
<dbReference type="Pfam" id="PF00415">
    <property type="entry name" value="RCC1"/>
    <property type="match status" value="2"/>
</dbReference>
<dbReference type="InterPro" id="IPR000408">
    <property type="entry name" value="Reg_chr_condens"/>
</dbReference>
<feature type="non-terminal residue" evidence="3">
    <location>
        <position position="113"/>
    </location>
</feature>